<protein>
    <submittedName>
        <fullName evidence="1">Uncharacterized protein</fullName>
    </submittedName>
</protein>
<dbReference type="AlphaFoldDB" id="A0A4Q7NWR9"/>
<evidence type="ECO:0000313" key="1">
    <source>
        <dbReference type="EMBL" id="RZS91771.1"/>
    </source>
</evidence>
<accession>A0A4Q7NWR9</accession>
<gene>
    <name evidence="1" type="ORF">EV189_1019</name>
</gene>
<comment type="caution">
    <text evidence="1">The sequence shown here is derived from an EMBL/GenBank/DDBJ whole genome shotgun (WGS) entry which is preliminary data.</text>
</comment>
<organism evidence="1 2">
    <name type="scientific">Motilibacter rhizosphaerae</name>
    <dbReference type="NCBI Taxonomy" id="598652"/>
    <lineage>
        <taxon>Bacteria</taxon>
        <taxon>Bacillati</taxon>
        <taxon>Actinomycetota</taxon>
        <taxon>Actinomycetes</taxon>
        <taxon>Motilibacterales</taxon>
        <taxon>Motilibacteraceae</taxon>
        <taxon>Motilibacter</taxon>
    </lineage>
</organism>
<keyword evidence="2" id="KW-1185">Reference proteome</keyword>
<dbReference type="EMBL" id="SGXD01000001">
    <property type="protein sequence ID" value="RZS91771.1"/>
    <property type="molecule type" value="Genomic_DNA"/>
</dbReference>
<sequence>MGLEQRVRALREWWAHEPERALQRPVIPSQGERWRAMRPGG</sequence>
<proteinExistence type="predicted"/>
<reference evidence="1 2" key="1">
    <citation type="submission" date="2019-02" db="EMBL/GenBank/DDBJ databases">
        <title>Genomic Encyclopedia of Type Strains, Phase IV (KMG-IV): sequencing the most valuable type-strain genomes for metagenomic binning, comparative biology and taxonomic classification.</title>
        <authorList>
            <person name="Goeker M."/>
        </authorList>
    </citation>
    <scope>NUCLEOTIDE SEQUENCE [LARGE SCALE GENOMIC DNA]</scope>
    <source>
        <strain evidence="1 2">DSM 45622</strain>
    </source>
</reference>
<evidence type="ECO:0000313" key="2">
    <source>
        <dbReference type="Proteomes" id="UP000293638"/>
    </source>
</evidence>
<dbReference type="Proteomes" id="UP000293638">
    <property type="component" value="Unassembled WGS sequence"/>
</dbReference>
<dbReference type="RefSeq" id="WP_269204167.1">
    <property type="nucleotide sequence ID" value="NZ_SGXD01000001.1"/>
</dbReference>
<name>A0A4Q7NWR9_9ACTN</name>